<evidence type="ECO:0008006" key="3">
    <source>
        <dbReference type="Google" id="ProtNLM"/>
    </source>
</evidence>
<name>A0ABD4JHE3_9BACT</name>
<reference evidence="1 2" key="1">
    <citation type="submission" date="2020-10" db="EMBL/GenBank/DDBJ databases">
        <title>Campylobacter californiensis sp. nov. isolated from cattle and feral swine in California.</title>
        <authorList>
            <person name="Miller W.G."/>
        </authorList>
    </citation>
    <scope>NUCLEOTIDE SEQUENCE [LARGE SCALE GENOMIC DNA]</scope>
    <source>
        <strain evidence="1 2">RM12919</strain>
    </source>
</reference>
<dbReference type="AlphaFoldDB" id="A0ABD4JHE3"/>
<dbReference type="Proteomes" id="UP001318760">
    <property type="component" value="Unassembled WGS sequence"/>
</dbReference>
<evidence type="ECO:0000313" key="2">
    <source>
        <dbReference type="Proteomes" id="UP001318760"/>
    </source>
</evidence>
<protein>
    <recommendedName>
        <fullName evidence="3">Protein hydE</fullName>
    </recommendedName>
</protein>
<dbReference type="RefSeq" id="WP_336613381.1">
    <property type="nucleotide sequence ID" value="NZ_JADBHS010000003.1"/>
</dbReference>
<gene>
    <name evidence="1" type="ORF">CCAL12919_02250</name>
</gene>
<organism evidence="1 2">
    <name type="scientific">Campylobacter californiensis</name>
    <dbReference type="NCBI Taxonomy" id="1032243"/>
    <lineage>
        <taxon>Bacteria</taxon>
        <taxon>Pseudomonadati</taxon>
        <taxon>Campylobacterota</taxon>
        <taxon>Epsilonproteobacteria</taxon>
        <taxon>Campylobacterales</taxon>
        <taxon>Campylobacteraceae</taxon>
        <taxon>Campylobacter</taxon>
    </lineage>
</organism>
<sequence length="485" mass="55161">MVLAFEFLWIKELVWLEIILRQTAKNLPHKVVKDSEGLTLFISANESELSKFSDKLCINLPSSLFIKGFRVYEASMPNDKSDKDVHLECDLPALTPLQELNFKQNGQICKNEFGVLSKISVLDQKICEENFNLLLGQCAKKIKDGEVVKFKSNSSEFEVEILHSFDKFDFIMPTNSKALLNIFAFNEREITALASFEKPMLRLKTNALFKQKHPQIQTTANVKLPQDFFIFALCDKLYNDKINFIGVRNLGKNSILKFCLFDKESLVYDSSSKEELESDYFELNLNKNSADGIFLVRKNDKIPLLFIPNFISFDEIFKEIKGLDGGERLLENFAKTYVLPSENLNLNANFYSLFCMSAKVLNFSPNLKQAGERLLLNAFNFGANRGVLIDCKVKDGVFDVAKFIRSTMSFMLAGAQEGNISYGVVSSLAGFLANFILEKADEFDIKTVKFSGDLFKEEAVLKTFKREFEPNFKLDFSSLGIKISL</sequence>
<dbReference type="EMBL" id="JADBHS010000003">
    <property type="protein sequence ID" value="MBE2985960.1"/>
    <property type="molecule type" value="Genomic_DNA"/>
</dbReference>
<proteinExistence type="predicted"/>
<accession>A0ABD4JHE3</accession>
<comment type="caution">
    <text evidence="1">The sequence shown here is derived from an EMBL/GenBank/DDBJ whole genome shotgun (WGS) entry which is preliminary data.</text>
</comment>
<evidence type="ECO:0000313" key="1">
    <source>
        <dbReference type="EMBL" id="MBE2985960.1"/>
    </source>
</evidence>